<dbReference type="InterPro" id="IPR027986">
    <property type="entry name" value="TCAIM"/>
</dbReference>
<evidence type="ECO:0000259" key="2">
    <source>
        <dbReference type="Pfam" id="PF14688"/>
    </source>
</evidence>
<gene>
    <name evidence="3" type="ORF">PYX00_006534</name>
</gene>
<protein>
    <recommendedName>
        <fullName evidence="4">T-cell activation inhibitor, mitochondrial</fullName>
    </recommendedName>
</protein>
<evidence type="ECO:0000259" key="1">
    <source>
        <dbReference type="Pfam" id="PF14687"/>
    </source>
</evidence>
<dbReference type="AlphaFoldDB" id="A0AAW2HWK1"/>
<dbReference type="EMBL" id="JARGDH010000003">
    <property type="protein sequence ID" value="KAL0273988.1"/>
    <property type="molecule type" value="Genomic_DNA"/>
</dbReference>
<comment type="caution">
    <text evidence="3">The sequence shown here is derived from an EMBL/GenBank/DDBJ whole genome shotgun (WGS) entry which is preliminary data.</text>
</comment>
<evidence type="ECO:0008006" key="4">
    <source>
        <dbReference type="Google" id="ProtNLM"/>
    </source>
</evidence>
<sequence>MLSFEAFYFKKWFESCSSFPFLTQFYRGLSSTEVSTALRPFYFSVHPDLFGQYPEERSVNENSLKQLSSYLETVQQNRIVPPVTLKFYLRPHRNSARNQSSKSLKSVLIKLHDRSVRKAVISILRSCDLPTTYVEKIAPQPELKESKSFSKAQAERFYENLSRHEAEFYENDPLVGNFVKNIRNKAKEIDSLREWLEKNYEASQESLKAHEPVRNEIERLKRELCENLELKVIKWDSGWNISHFRGALESFQALSLHHPEVMTSLKGKTLIFGSDTGVNLDGDVMLNCGEVRHNWLDFIKNIRLQDKILPKLPAFEKAVSRVLKDIKVVHRKFQPKVMAKQYENQLRRLTTSLSDYQGRYGYPREWPASLEQFELVVETEAGPLMLSPTGQFIVPSSCPAFLLINFITDHLQEAEKLLREYKSNKYVEKDIHRRIVAEFRLVNLRKDDNITPSLMISCCENLLSHRHVLSPLLMNSSLFITSYYSLLSDGQICIPWNWKI</sequence>
<accession>A0AAW2HWK1</accession>
<reference evidence="3" key="1">
    <citation type="journal article" date="2024" name="Gigascience">
        <title>Chromosome-level genome of the poultry shaft louse Menopon gallinae provides insight into the host-switching and adaptive evolution of parasitic lice.</title>
        <authorList>
            <person name="Xu Y."/>
            <person name="Ma L."/>
            <person name="Liu S."/>
            <person name="Liang Y."/>
            <person name="Liu Q."/>
            <person name="He Z."/>
            <person name="Tian L."/>
            <person name="Duan Y."/>
            <person name="Cai W."/>
            <person name="Li H."/>
            <person name="Song F."/>
        </authorList>
    </citation>
    <scope>NUCLEOTIDE SEQUENCE</scope>
    <source>
        <strain evidence="3">Cailab_2023a</strain>
    </source>
</reference>
<dbReference type="InterPro" id="IPR028031">
    <property type="entry name" value="DUF4460"/>
</dbReference>
<dbReference type="Pfam" id="PF14688">
    <property type="entry name" value="DUF4461"/>
    <property type="match status" value="1"/>
</dbReference>
<dbReference type="InterPro" id="IPR027989">
    <property type="entry name" value="DUF4461"/>
</dbReference>
<dbReference type="PANTHER" id="PTHR31596">
    <property type="entry name" value="T-CELL ACTIVATION INHIBITOR, MITOCHONDRIAL"/>
    <property type="match status" value="1"/>
</dbReference>
<feature type="domain" description="DUF4461" evidence="2">
    <location>
        <begin position="191"/>
        <end position="499"/>
    </location>
</feature>
<dbReference type="Pfam" id="PF14687">
    <property type="entry name" value="DUF4460"/>
    <property type="match status" value="1"/>
</dbReference>
<proteinExistence type="predicted"/>
<evidence type="ECO:0000313" key="3">
    <source>
        <dbReference type="EMBL" id="KAL0273988.1"/>
    </source>
</evidence>
<dbReference type="PANTHER" id="PTHR31596:SF1">
    <property type="entry name" value="T-CELL ACTIVATION INHIBITOR, MITOCHONDRIAL"/>
    <property type="match status" value="1"/>
</dbReference>
<organism evidence="3">
    <name type="scientific">Menopon gallinae</name>
    <name type="common">poultry shaft louse</name>
    <dbReference type="NCBI Taxonomy" id="328185"/>
    <lineage>
        <taxon>Eukaryota</taxon>
        <taxon>Metazoa</taxon>
        <taxon>Ecdysozoa</taxon>
        <taxon>Arthropoda</taxon>
        <taxon>Hexapoda</taxon>
        <taxon>Insecta</taxon>
        <taxon>Pterygota</taxon>
        <taxon>Neoptera</taxon>
        <taxon>Paraneoptera</taxon>
        <taxon>Psocodea</taxon>
        <taxon>Troctomorpha</taxon>
        <taxon>Phthiraptera</taxon>
        <taxon>Amblycera</taxon>
        <taxon>Menoponidae</taxon>
        <taxon>Menopon</taxon>
    </lineage>
</organism>
<dbReference type="GO" id="GO:0005739">
    <property type="term" value="C:mitochondrion"/>
    <property type="evidence" value="ECO:0007669"/>
    <property type="project" value="TreeGrafter"/>
</dbReference>
<name>A0AAW2HWK1_9NEOP</name>
<feature type="domain" description="DUF4460" evidence="1">
    <location>
        <begin position="27"/>
        <end position="129"/>
    </location>
</feature>